<accession>A0A1I3T4C2</accession>
<dbReference type="STRING" id="46223.SAMN05421852_11545"/>
<feature type="domain" description="YcaO" evidence="1">
    <location>
        <begin position="1"/>
        <end position="126"/>
    </location>
</feature>
<evidence type="ECO:0000313" key="2">
    <source>
        <dbReference type="EMBL" id="SFJ65049.1"/>
    </source>
</evidence>
<dbReference type="Proteomes" id="UP000199545">
    <property type="component" value="Unassembled WGS sequence"/>
</dbReference>
<dbReference type="AlphaFoldDB" id="A0A1I3T4C2"/>
<evidence type="ECO:0000313" key="3">
    <source>
        <dbReference type="Proteomes" id="UP000199545"/>
    </source>
</evidence>
<gene>
    <name evidence="2" type="ORF">SAMN05421852_11545</name>
</gene>
<dbReference type="GO" id="GO:0016740">
    <property type="term" value="F:transferase activity"/>
    <property type="evidence" value="ECO:0007669"/>
    <property type="project" value="UniProtKB-KW"/>
</dbReference>
<dbReference type="PANTHER" id="PTHR37809">
    <property type="entry name" value="RIBOSOMAL PROTEIN S12 METHYLTHIOTRANSFERASE ACCESSORY FACTOR YCAO"/>
    <property type="match status" value="1"/>
</dbReference>
<dbReference type="Pfam" id="PF02624">
    <property type="entry name" value="YcaO"/>
    <property type="match status" value="1"/>
</dbReference>
<protein>
    <submittedName>
        <fullName evidence="2">Ribosomal protein S12 methylthiotransferase accessory factor</fullName>
    </submittedName>
</protein>
<dbReference type="EMBL" id="FORR01000015">
    <property type="protein sequence ID" value="SFJ65049.1"/>
    <property type="molecule type" value="Genomic_DNA"/>
</dbReference>
<keyword evidence="2" id="KW-0808">Transferase</keyword>
<dbReference type="PROSITE" id="PS51664">
    <property type="entry name" value="YCAO"/>
    <property type="match status" value="1"/>
</dbReference>
<evidence type="ECO:0000259" key="1">
    <source>
        <dbReference type="PROSITE" id="PS51664"/>
    </source>
</evidence>
<dbReference type="InterPro" id="IPR003776">
    <property type="entry name" value="YcaO-like_dom"/>
</dbReference>
<keyword evidence="3" id="KW-1185">Reference proteome</keyword>
<keyword evidence="2" id="KW-0689">Ribosomal protein</keyword>
<organism evidence="2 3">
    <name type="scientific">Thermoflavimicrobium dichotomicum</name>
    <dbReference type="NCBI Taxonomy" id="46223"/>
    <lineage>
        <taxon>Bacteria</taxon>
        <taxon>Bacillati</taxon>
        <taxon>Bacillota</taxon>
        <taxon>Bacilli</taxon>
        <taxon>Bacillales</taxon>
        <taxon>Thermoactinomycetaceae</taxon>
        <taxon>Thermoflavimicrobium</taxon>
    </lineage>
</organism>
<name>A0A1I3T4C2_9BACL</name>
<dbReference type="GO" id="GO:0005840">
    <property type="term" value="C:ribosome"/>
    <property type="evidence" value="ECO:0007669"/>
    <property type="project" value="UniProtKB-KW"/>
</dbReference>
<sequence length="126" mass="14670">MLYSLPQAEERLQFLLDENRPLRSFDEEFERKGRHADLTDDLKDILQVFRRLNLDVIVVDQTTPEIKRNGLHCVKVLIPGMLPMTFGHHLTRVTGLERVLRVPVELGYAKEPLTLEQLNPHPHPFP</sequence>
<dbReference type="PANTHER" id="PTHR37809:SF1">
    <property type="entry name" value="RIBOSOMAL PROTEIN S12 METHYLTHIOTRANSFERASE ACCESSORY FACTOR YCAO"/>
    <property type="match status" value="1"/>
</dbReference>
<keyword evidence="2" id="KW-0687">Ribonucleoprotein</keyword>
<reference evidence="2 3" key="1">
    <citation type="submission" date="2016-10" db="EMBL/GenBank/DDBJ databases">
        <authorList>
            <person name="de Groot N.N."/>
        </authorList>
    </citation>
    <scope>NUCLEOTIDE SEQUENCE [LARGE SCALE GENOMIC DNA]</scope>
    <source>
        <strain evidence="2 3">DSM 44778</strain>
    </source>
</reference>
<proteinExistence type="predicted"/>
<dbReference type="Gene3D" id="3.30.1330.230">
    <property type="match status" value="1"/>
</dbReference>